<feature type="region of interest" description="Disordered" evidence="2">
    <location>
        <begin position="130"/>
        <end position="157"/>
    </location>
</feature>
<keyword evidence="1" id="KW-0863">Zinc-finger</keyword>
<dbReference type="Pfam" id="PF00098">
    <property type="entry name" value="zf-CCHC"/>
    <property type="match status" value="1"/>
</dbReference>
<keyword evidence="5" id="KW-1185">Reference proteome</keyword>
<comment type="caution">
    <text evidence="4">The sequence shown here is derived from an EMBL/GenBank/DDBJ whole genome shotgun (WGS) entry which is preliminary data.</text>
</comment>
<evidence type="ECO:0000256" key="1">
    <source>
        <dbReference type="PROSITE-ProRule" id="PRU00047"/>
    </source>
</evidence>
<feature type="compositionally biased region" description="Polar residues" evidence="2">
    <location>
        <begin position="139"/>
        <end position="154"/>
    </location>
</feature>
<keyword evidence="1" id="KW-0862">Zinc</keyword>
<gene>
    <name evidence="4" type="ORF">NXF25_001673</name>
</gene>
<evidence type="ECO:0000256" key="2">
    <source>
        <dbReference type="SAM" id="MobiDB-lite"/>
    </source>
</evidence>
<dbReference type="AlphaFoldDB" id="A0AAW1C839"/>
<dbReference type="GO" id="GO:0008270">
    <property type="term" value="F:zinc ion binding"/>
    <property type="evidence" value="ECO:0007669"/>
    <property type="project" value="UniProtKB-KW"/>
</dbReference>
<proteinExistence type="predicted"/>
<evidence type="ECO:0000259" key="3">
    <source>
        <dbReference type="PROSITE" id="PS50158"/>
    </source>
</evidence>
<dbReference type="PANTHER" id="PTHR15503:SF22">
    <property type="entry name" value="TRANSPOSON TY3-I GAG POLYPROTEIN"/>
    <property type="match status" value="1"/>
</dbReference>
<protein>
    <submittedName>
        <fullName evidence="4">RTL1: Retrotransposon-like 1</fullName>
    </submittedName>
</protein>
<reference evidence="4 5" key="1">
    <citation type="journal article" date="2024" name="Proc. Natl. Acad. Sci. U.S.A.">
        <title>The genetic regulatory architecture and epigenomic basis for age-related changes in rattlesnake venom.</title>
        <authorList>
            <person name="Hogan M.P."/>
            <person name="Holding M.L."/>
            <person name="Nystrom G.S."/>
            <person name="Colston T.J."/>
            <person name="Bartlett D.A."/>
            <person name="Mason A.J."/>
            <person name="Ellsworth S.A."/>
            <person name="Rautsaw R.M."/>
            <person name="Lawrence K.C."/>
            <person name="Strickland J.L."/>
            <person name="He B."/>
            <person name="Fraser P."/>
            <person name="Margres M.J."/>
            <person name="Gilbert D.M."/>
            <person name="Gibbs H.L."/>
            <person name="Parkinson C.L."/>
            <person name="Rokyta D.R."/>
        </authorList>
    </citation>
    <scope>NUCLEOTIDE SEQUENCE [LARGE SCALE GENOMIC DNA]</scope>
    <source>
        <strain evidence="4">DRR0105</strain>
    </source>
</reference>
<dbReference type="InterPro" id="IPR032567">
    <property type="entry name" value="RTL1-rel"/>
</dbReference>
<accession>A0AAW1C839</accession>
<dbReference type="Pfam" id="PF03732">
    <property type="entry name" value="Retrotrans_gag"/>
    <property type="match status" value="1"/>
</dbReference>
<dbReference type="InterPro" id="IPR005162">
    <property type="entry name" value="Retrotrans_gag_dom"/>
</dbReference>
<dbReference type="PROSITE" id="PS50158">
    <property type="entry name" value="ZF_CCHC"/>
    <property type="match status" value="1"/>
</dbReference>
<evidence type="ECO:0000313" key="4">
    <source>
        <dbReference type="EMBL" id="KAK9410498.1"/>
    </source>
</evidence>
<dbReference type="Proteomes" id="UP001474421">
    <property type="component" value="Unassembled WGS sequence"/>
</dbReference>
<evidence type="ECO:0000313" key="5">
    <source>
        <dbReference type="Proteomes" id="UP001474421"/>
    </source>
</evidence>
<dbReference type="EMBL" id="JAOTOJ010000001">
    <property type="protein sequence ID" value="KAK9410498.1"/>
    <property type="molecule type" value="Genomic_DNA"/>
</dbReference>
<dbReference type="PANTHER" id="PTHR15503">
    <property type="entry name" value="LDOC1 RELATED"/>
    <property type="match status" value="1"/>
</dbReference>
<feature type="domain" description="CCHC-type" evidence="3">
    <location>
        <begin position="165"/>
        <end position="179"/>
    </location>
</feature>
<dbReference type="InterPro" id="IPR001878">
    <property type="entry name" value="Znf_CCHC"/>
</dbReference>
<sequence length="313" mass="34669">MVVAVTACLHGEAAVWAADLYSDQARELADVGLSLDALKTRFEDPTRLQRAEAQLVGLRQRGRPVQDYIHEFQKVAGRLRSWPDRLLIHHFRAGLDTDIRRACVVRGVVGRLVDWFKAAVELDLGLRDHPGVREDRPQSRWNQNQPGGSTNQPMPGTVRPRSVFRCFRCNRPGHRAAECGVTEPTGTPTVISRPGATPRKTVEKSRVAYQTGQVPIQQTPGDASPALQEYEEEGPVEDPMVNEPIVPFTIPVTLTSPVTGESMPFQALLDTGCTRCLISKGVVRQMRIRVTRLKSPIHFEQVDGSLLGGPQPH</sequence>
<keyword evidence="1" id="KW-0479">Metal-binding</keyword>
<organism evidence="4 5">
    <name type="scientific">Crotalus adamanteus</name>
    <name type="common">Eastern diamondback rattlesnake</name>
    <dbReference type="NCBI Taxonomy" id="8729"/>
    <lineage>
        <taxon>Eukaryota</taxon>
        <taxon>Metazoa</taxon>
        <taxon>Chordata</taxon>
        <taxon>Craniata</taxon>
        <taxon>Vertebrata</taxon>
        <taxon>Euteleostomi</taxon>
        <taxon>Lepidosauria</taxon>
        <taxon>Squamata</taxon>
        <taxon>Bifurcata</taxon>
        <taxon>Unidentata</taxon>
        <taxon>Episquamata</taxon>
        <taxon>Toxicofera</taxon>
        <taxon>Serpentes</taxon>
        <taxon>Colubroidea</taxon>
        <taxon>Viperidae</taxon>
        <taxon>Crotalinae</taxon>
        <taxon>Crotalus</taxon>
    </lineage>
</organism>
<dbReference type="GO" id="GO:0003676">
    <property type="term" value="F:nucleic acid binding"/>
    <property type="evidence" value="ECO:0007669"/>
    <property type="project" value="InterPro"/>
</dbReference>
<name>A0AAW1C839_CROAD</name>